<sequence length="282" mass="31977">MAWRIRQLIDGWVILVAALWGVNRPVSAHAAPNLSALQPTLFFHGSDSSYRAEIHMVGAIKHAGLSNKRSVIRANVAGNGKVRLIGKLTKRTKNPIVEVNYLRSSYKADKTWGRWAKNVVVKLQKTYHFKRLNLVGHSMGNTAILYYLVHNARNRHLPQVMKQVALGGHCDGVLGEGDYPHRLKLARSGRPNYITASYRYLLALRKCYPRSAAVLNIYGDLKNGTDSDGRVSNASSRSLRYLVVRAHRYRDRQVVGARAQHSRLHNNAQVDRLLMRFLWPKR</sequence>
<comment type="caution">
    <text evidence="1">The sequence shown here is derived from an EMBL/GenBank/DDBJ whole genome shotgun (WGS) entry which is preliminary data.</text>
</comment>
<keyword evidence="1" id="KW-0378">Hydrolase</keyword>
<accession>A0A4Q0VIB7</accession>
<evidence type="ECO:0000313" key="1">
    <source>
        <dbReference type="EMBL" id="RXI76718.1"/>
    </source>
</evidence>
<dbReference type="Gene3D" id="3.40.50.1820">
    <property type="entry name" value="alpha/beta hydrolase"/>
    <property type="match status" value="1"/>
</dbReference>
<keyword evidence="2" id="KW-1185">Reference proteome</keyword>
<dbReference type="OrthoDB" id="503948at2"/>
<gene>
    <name evidence="1" type="ORF">DXH47_10245</name>
</gene>
<proteinExistence type="predicted"/>
<dbReference type="RefSeq" id="WP_129033213.1">
    <property type="nucleotide sequence ID" value="NZ_QXIL01000027.1"/>
</dbReference>
<dbReference type="GO" id="GO:0016787">
    <property type="term" value="F:hydrolase activity"/>
    <property type="evidence" value="ECO:0007669"/>
    <property type="project" value="UniProtKB-KW"/>
</dbReference>
<dbReference type="SUPFAM" id="SSF53474">
    <property type="entry name" value="alpha/beta-Hydrolases"/>
    <property type="match status" value="1"/>
</dbReference>
<organism evidence="1 2">
    <name type="scientific">Levilactobacillus suantsaii</name>
    <dbReference type="NCBI Taxonomy" id="2292255"/>
    <lineage>
        <taxon>Bacteria</taxon>
        <taxon>Bacillati</taxon>
        <taxon>Bacillota</taxon>
        <taxon>Bacilli</taxon>
        <taxon>Lactobacillales</taxon>
        <taxon>Lactobacillaceae</taxon>
        <taxon>Levilactobacillus</taxon>
    </lineage>
</organism>
<dbReference type="Proteomes" id="UP000290602">
    <property type="component" value="Unassembled WGS sequence"/>
</dbReference>
<protein>
    <submittedName>
        <fullName evidence="1">Alpha/beta hydrolase</fullName>
    </submittedName>
</protein>
<dbReference type="EMBL" id="QXIL01000027">
    <property type="protein sequence ID" value="RXI76718.1"/>
    <property type="molecule type" value="Genomic_DNA"/>
</dbReference>
<dbReference type="AlphaFoldDB" id="A0A4Q0VIB7"/>
<dbReference type="InterPro" id="IPR029058">
    <property type="entry name" value="AB_hydrolase_fold"/>
</dbReference>
<dbReference type="Pfam" id="PF06028">
    <property type="entry name" value="DUF915"/>
    <property type="match status" value="1"/>
</dbReference>
<dbReference type="InterPro" id="IPR010315">
    <property type="entry name" value="DUF915_hydro-like"/>
</dbReference>
<evidence type="ECO:0000313" key="2">
    <source>
        <dbReference type="Proteomes" id="UP000290602"/>
    </source>
</evidence>
<reference evidence="1 2" key="1">
    <citation type="submission" date="2018-08" db="EMBL/GenBank/DDBJ databases">
        <title>Lactobacillus suantsai sp. nov., isolated from traditional fermented suan-tsai in Taiwan.</title>
        <authorList>
            <person name="Huang C.-H."/>
        </authorList>
    </citation>
    <scope>NUCLEOTIDE SEQUENCE [LARGE SCALE GENOMIC DNA]</scope>
    <source>
        <strain evidence="1 2">BCRC 12945</strain>
    </source>
</reference>
<name>A0A4Q0VIB7_9LACO</name>